<gene>
    <name evidence="12" type="ORF">DFR41_1011193</name>
</gene>
<protein>
    <submittedName>
        <fullName evidence="12">Protein TonB</fullName>
    </submittedName>
</protein>
<dbReference type="EMBL" id="QQAV01000001">
    <property type="protein sequence ID" value="RDI29437.1"/>
    <property type="molecule type" value="Genomic_DNA"/>
</dbReference>
<comment type="subcellular location">
    <subcellularLocation>
        <location evidence="1">Cell inner membrane</location>
        <topology evidence="1">Single-pass membrane protein</topology>
        <orientation evidence="1">Periplasmic side</orientation>
    </subcellularLocation>
</comment>
<dbReference type="GO" id="GO:0055085">
    <property type="term" value="P:transmembrane transport"/>
    <property type="evidence" value="ECO:0007669"/>
    <property type="project" value="InterPro"/>
</dbReference>
<evidence type="ECO:0000256" key="10">
    <source>
        <dbReference type="SAM" id="MobiDB-lite"/>
    </source>
</evidence>
<dbReference type="InterPro" id="IPR001623">
    <property type="entry name" value="DnaJ_domain"/>
</dbReference>
<dbReference type="OrthoDB" id="5524449at2"/>
<feature type="region of interest" description="Disordered" evidence="10">
    <location>
        <begin position="59"/>
        <end position="104"/>
    </location>
</feature>
<dbReference type="AlphaFoldDB" id="A0A370FNY1"/>
<dbReference type="RefSeq" id="WP_114802014.1">
    <property type="nucleotide sequence ID" value="NZ_QQAV01000001.1"/>
</dbReference>
<evidence type="ECO:0000256" key="7">
    <source>
        <dbReference type="ARBA" id="ARBA00022927"/>
    </source>
</evidence>
<dbReference type="PANTHER" id="PTHR33446">
    <property type="entry name" value="PROTEIN TONB-RELATED"/>
    <property type="match status" value="1"/>
</dbReference>
<keyword evidence="5" id="KW-0997">Cell inner membrane</keyword>
<dbReference type="CDD" id="cd06257">
    <property type="entry name" value="DnaJ"/>
    <property type="match status" value="1"/>
</dbReference>
<proteinExistence type="inferred from homology"/>
<evidence type="ECO:0000256" key="9">
    <source>
        <dbReference type="ARBA" id="ARBA00023136"/>
    </source>
</evidence>
<evidence type="ECO:0000313" key="12">
    <source>
        <dbReference type="EMBL" id="RDI29437.1"/>
    </source>
</evidence>
<sequence length="600" mass="64029">MGKTPPFLRRLGLGPDADERAVRRAYARLLKETDQEADAQGFQSLREAYEQARSWLSHQAVQAAGQGEDAISTQQPPPAAGPADASTEAPAAAGGADAGAGAADTPASAVMAPLAPAQQVAADQAAQQIAREALDELCRHILPGGEQRRAALQTWLTQCLEGPRLVDVDARFYFEWGVAQILAEGWAPGKEHLFGPAIACLGWKADRGRLAAFSRAGAIVSAALAEMEFYDGLPNKLRTAQRELIRQLRSDRRPRTGALLAQQPMLDQIVQLYPHWLHLITNTRNIGRWREWAEQVPRWRRMLAPRAARRRAVPAPAPRAKSWGSRYGWAFMVLMAVGALGKLLDSPSSTPAPSATHASSMGQPSVSTPVLTRAPGQPGTTPDAEQRKAVDQLLGGMTQSGSPGGGLAGVERAAVAASYLSPPKVVYPAEARRASMEGVVLLAVRVEADGTASRIVVEKSSGQAVLDEAALAAMHSARFSPARNAAGKGIVSVMRAPFNFTLAENTRPARERPASYAQSITDAVRPYIIFGDPVSGNPAAEVTLQLAVDGRIEQYRLTRSSGVAAWDAAVLRAMARVPSLPADRDGKVPPQMVIAFRPKA</sequence>
<keyword evidence="8" id="KW-1133">Transmembrane helix</keyword>
<evidence type="ECO:0000256" key="6">
    <source>
        <dbReference type="ARBA" id="ARBA00022692"/>
    </source>
</evidence>
<evidence type="ECO:0000256" key="5">
    <source>
        <dbReference type="ARBA" id="ARBA00022519"/>
    </source>
</evidence>
<keyword evidence="9" id="KW-0472">Membrane</keyword>
<dbReference type="GO" id="GO:0015031">
    <property type="term" value="P:protein transport"/>
    <property type="evidence" value="ECO:0007669"/>
    <property type="project" value="UniProtKB-KW"/>
</dbReference>
<accession>A0A370FNY1</accession>
<dbReference type="Pfam" id="PF03544">
    <property type="entry name" value="TonB_C"/>
    <property type="match status" value="1"/>
</dbReference>
<dbReference type="InterPro" id="IPR051045">
    <property type="entry name" value="TonB-dependent_transducer"/>
</dbReference>
<keyword evidence="3" id="KW-0813">Transport</keyword>
<name>A0A370FNY1_9BURK</name>
<dbReference type="GO" id="GO:0031992">
    <property type="term" value="F:energy transducer activity"/>
    <property type="evidence" value="ECO:0007669"/>
    <property type="project" value="TreeGrafter"/>
</dbReference>
<dbReference type="InterPro" id="IPR006260">
    <property type="entry name" value="TonB/TolA_C"/>
</dbReference>
<evidence type="ECO:0000259" key="11">
    <source>
        <dbReference type="PROSITE" id="PS52015"/>
    </source>
</evidence>
<keyword evidence="7" id="KW-0653">Protein transport</keyword>
<evidence type="ECO:0000256" key="1">
    <source>
        <dbReference type="ARBA" id="ARBA00004383"/>
    </source>
</evidence>
<feature type="domain" description="TonB C-terminal" evidence="11">
    <location>
        <begin position="412"/>
        <end position="509"/>
    </location>
</feature>
<feature type="region of interest" description="Disordered" evidence="10">
    <location>
        <begin position="346"/>
        <end position="384"/>
    </location>
</feature>
<feature type="compositionally biased region" description="Low complexity" evidence="10">
    <location>
        <begin position="81"/>
        <end position="104"/>
    </location>
</feature>
<evidence type="ECO:0000313" key="13">
    <source>
        <dbReference type="Proteomes" id="UP000255265"/>
    </source>
</evidence>
<feature type="compositionally biased region" description="Low complexity" evidence="10">
    <location>
        <begin position="346"/>
        <end position="360"/>
    </location>
</feature>
<dbReference type="Pfam" id="PF13103">
    <property type="entry name" value="TonB_2"/>
    <property type="match status" value="1"/>
</dbReference>
<dbReference type="Gene3D" id="3.30.1150.10">
    <property type="match status" value="2"/>
</dbReference>
<dbReference type="PANTHER" id="PTHR33446:SF2">
    <property type="entry name" value="PROTEIN TONB"/>
    <property type="match status" value="1"/>
</dbReference>
<organism evidence="12 13">
    <name type="scientific">Pseudacidovorax intermedius</name>
    <dbReference type="NCBI Taxonomy" id="433924"/>
    <lineage>
        <taxon>Bacteria</taxon>
        <taxon>Pseudomonadati</taxon>
        <taxon>Pseudomonadota</taxon>
        <taxon>Betaproteobacteria</taxon>
        <taxon>Burkholderiales</taxon>
        <taxon>Comamonadaceae</taxon>
        <taxon>Pseudacidovorax</taxon>
    </lineage>
</organism>
<reference evidence="12 13" key="1">
    <citation type="submission" date="2018-07" db="EMBL/GenBank/DDBJ databases">
        <title>Genomic Encyclopedia of Type Strains, Phase IV (KMG-IV): sequencing the most valuable type-strain genomes for metagenomic binning, comparative biology and taxonomic classification.</title>
        <authorList>
            <person name="Goeker M."/>
        </authorList>
    </citation>
    <scope>NUCLEOTIDE SEQUENCE [LARGE SCALE GENOMIC DNA]</scope>
    <source>
        <strain evidence="12 13">DSM 21352</strain>
    </source>
</reference>
<evidence type="ECO:0000256" key="8">
    <source>
        <dbReference type="ARBA" id="ARBA00022989"/>
    </source>
</evidence>
<comment type="caution">
    <text evidence="12">The sequence shown here is derived from an EMBL/GenBank/DDBJ whole genome shotgun (WGS) entry which is preliminary data.</text>
</comment>
<keyword evidence="13" id="KW-1185">Reference proteome</keyword>
<dbReference type="PROSITE" id="PS52015">
    <property type="entry name" value="TONB_CTD"/>
    <property type="match status" value="1"/>
</dbReference>
<evidence type="ECO:0000256" key="3">
    <source>
        <dbReference type="ARBA" id="ARBA00022448"/>
    </source>
</evidence>
<dbReference type="SUPFAM" id="SSF74653">
    <property type="entry name" value="TolA/TonB C-terminal domain"/>
    <property type="match status" value="2"/>
</dbReference>
<keyword evidence="6" id="KW-0812">Transmembrane</keyword>
<evidence type="ECO:0000256" key="2">
    <source>
        <dbReference type="ARBA" id="ARBA00006555"/>
    </source>
</evidence>
<dbReference type="GO" id="GO:0098797">
    <property type="term" value="C:plasma membrane protein complex"/>
    <property type="evidence" value="ECO:0007669"/>
    <property type="project" value="TreeGrafter"/>
</dbReference>
<evidence type="ECO:0000256" key="4">
    <source>
        <dbReference type="ARBA" id="ARBA00022475"/>
    </source>
</evidence>
<dbReference type="NCBIfam" id="TIGR01352">
    <property type="entry name" value="tonB_Cterm"/>
    <property type="match status" value="1"/>
</dbReference>
<keyword evidence="4" id="KW-1003">Cell membrane</keyword>
<comment type="similarity">
    <text evidence="2">Belongs to the TonB family.</text>
</comment>
<dbReference type="InterPro" id="IPR037682">
    <property type="entry name" value="TonB_C"/>
</dbReference>
<dbReference type="Proteomes" id="UP000255265">
    <property type="component" value="Unassembled WGS sequence"/>
</dbReference>
<feature type="compositionally biased region" description="Polar residues" evidence="10">
    <location>
        <begin position="361"/>
        <end position="370"/>
    </location>
</feature>